<evidence type="ECO:0000256" key="1">
    <source>
        <dbReference type="ARBA" id="ARBA00022777"/>
    </source>
</evidence>
<dbReference type="GO" id="GO:0009507">
    <property type="term" value="C:chloroplast"/>
    <property type="evidence" value="ECO:0007669"/>
    <property type="project" value="TreeGrafter"/>
</dbReference>
<evidence type="ECO:0000256" key="3">
    <source>
        <dbReference type="SAM" id="MobiDB-lite"/>
    </source>
</evidence>
<keyword evidence="1 5" id="KW-0418">Kinase</keyword>
<dbReference type="PANTHER" id="PTHR21262:SF0">
    <property type="entry name" value="GTP DIPHOSPHOKINASE RSH3, CHLOROPLASTIC-RELATED"/>
    <property type="match status" value="1"/>
</dbReference>
<dbReference type="InterPro" id="IPR003607">
    <property type="entry name" value="HD/PDEase_dom"/>
</dbReference>
<protein>
    <submittedName>
        <fullName evidence="5">Putative GTP diphosphokinase RSH3, chloroplastic</fullName>
    </submittedName>
</protein>
<keyword evidence="1 5" id="KW-0808">Transferase</keyword>
<dbReference type="OrthoDB" id="1722217at2759"/>
<feature type="domain" description="HD/PDEase" evidence="4">
    <location>
        <begin position="230"/>
        <end position="319"/>
    </location>
</feature>
<dbReference type="EMBL" id="LWDX02007377">
    <property type="protein sequence ID" value="OEL36915.1"/>
    <property type="molecule type" value="Genomic_DNA"/>
</dbReference>
<comment type="caution">
    <text evidence="5">The sequence shown here is derived from an EMBL/GenBank/DDBJ whole genome shotgun (WGS) entry which is preliminary data.</text>
</comment>
<dbReference type="Gene3D" id="1.10.3210.10">
    <property type="entry name" value="Hypothetical protein af1432"/>
    <property type="match status" value="1"/>
</dbReference>
<keyword evidence="6" id="KW-1185">Reference proteome</keyword>
<dbReference type="Pfam" id="PF13328">
    <property type="entry name" value="HD_4"/>
    <property type="match status" value="1"/>
</dbReference>
<name>A0A1E5WHP2_9POAL</name>
<dbReference type="PANTHER" id="PTHR21262">
    <property type="entry name" value="GUANOSINE-3',5'-BIS DIPHOSPHATE 3'-PYROPHOSPHOHYDROLASE"/>
    <property type="match status" value="1"/>
</dbReference>
<dbReference type="STRING" id="888268.A0A1E5WHP2"/>
<keyword evidence="2" id="KW-0694">RNA-binding</keyword>
<reference evidence="5 6" key="1">
    <citation type="submission" date="2016-09" db="EMBL/GenBank/DDBJ databases">
        <title>The draft genome of Dichanthelium oligosanthes: A C3 panicoid grass species.</title>
        <authorList>
            <person name="Studer A.J."/>
            <person name="Schnable J.C."/>
            <person name="Brutnell T.P."/>
        </authorList>
    </citation>
    <scope>NUCLEOTIDE SEQUENCE [LARGE SCALE GENOMIC DNA]</scope>
    <source>
        <strain evidence="6">cv. Kellogg 1175</strain>
        <tissue evidence="5">Leaf</tissue>
    </source>
</reference>
<sequence length="386" mass="41451">MSLSAISLYTSPPGAVYSSEFDPSSRGSSPCTTAAPPPPAASHRLPTGRGGLSCLFSSPAAAAAPPRAPVHDELGALWHDRSDDLSVGGGGGHSYSHSSSPLKWRDLHHHHHHSPVSVFQGPSSSSPSRSPPASWLAGRDRDRLFAGFVRNALGSCVDYAPATSPRPEVGAGELAFELDENLAEASPACEPYARELLASAQDRHCIFHEELVVKAFFEAEKAHRGQTRASGDPYLQHCVETAVLLAKIGANATVVSAGLLHDTIDDSFIDYDHIFHMFGAGVADLVEGMSVQEFPANSTVMDLMDRVGSNSPRWSPYSIPMKEDLRPRVNHEPISDPNRKLSMGDVVELTPALPHKSLSGYREEIQRMYDRGGFALATRGGGSRRC</sequence>
<accession>A0A1E5WHP2</accession>
<dbReference type="AlphaFoldDB" id="A0A1E5WHP2"/>
<evidence type="ECO:0000256" key="2">
    <source>
        <dbReference type="PROSITE-ProRule" id="PRU00182"/>
    </source>
</evidence>
<dbReference type="Proteomes" id="UP000095767">
    <property type="component" value="Unassembled WGS sequence"/>
</dbReference>
<dbReference type="SUPFAM" id="SSF109604">
    <property type="entry name" value="HD-domain/PDEase-like"/>
    <property type="match status" value="1"/>
</dbReference>
<feature type="compositionally biased region" description="Polar residues" evidence="3">
    <location>
        <begin position="21"/>
        <end position="32"/>
    </location>
</feature>
<evidence type="ECO:0000313" key="6">
    <source>
        <dbReference type="Proteomes" id="UP000095767"/>
    </source>
</evidence>
<feature type="region of interest" description="Disordered" evidence="3">
    <location>
        <begin position="113"/>
        <end position="136"/>
    </location>
</feature>
<evidence type="ECO:0000313" key="5">
    <source>
        <dbReference type="EMBL" id="OEL36915.1"/>
    </source>
</evidence>
<proteinExistence type="predicted"/>
<feature type="region of interest" description="Disordered" evidence="3">
    <location>
        <begin position="17"/>
        <end position="46"/>
    </location>
</feature>
<feature type="compositionally biased region" description="Low complexity" evidence="3">
    <location>
        <begin position="115"/>
        <end position="134"/>
    </location>
</feature>
<dbReference type="PROSITE" id="PS50889">
    <property type="entry name" value="S4"/>
    <property type="match status" value="1"/>
</dbReference>
<organism evidence="5 6">
    <name type="scientific">Dichanthelium oligosanthes</name>
    <dbReference type="NCBI Taxonomy" id="888268"/>
    <lineage>
        <taxon>Eukaryota</taxon>
        <taxon>Viridiplantae</taxon>
        <taxon>Streptophyta</taxon>
        <taxon>Embryophyta</taxon>
        <taxon>Tracheophyta</taxon>
        <taxon>Spermatophyta</taxon>
        <taxon>Magnoliopsida</taxon>
        <taxon>Liliopsida</taxon>
        <taxon>Poales</taxon>
        <taxon>Poaceae</taxon>
        <taxon>PACMAD clade</taxon>
        <taxon>Panicoideae</taxon>
        <taxon>Panicodae</taxon>
        <taxon>Paniceae</taxon>
        <taxon>Dichantheliinae</taxon>
        <taxon>Dichanthelium</taxon>
    </lineage>
</organism>
<evidence type="ECO:0000259" key="4">
    <source>
        <dbReference type="SMART" id="SM00471"/>
    </source>
</evidence>
<dbReference type="GO" id="GO:0003723">
    <property type="term" value="F:RNA binding"/>
    <property type="evidence" value="ECO:0007669"/>
    <property type="project" value="UniProtKB-KW"/>
</dbReference>
<dbReference type="SMART" id="SM00471">
    <property type="entry name" value="HDc"/>
    <property type="match status" value="1"/>
</dbReference>
<gene>
    <name evidence="5" type="ORF">BAE44_0002065</name>
</gene>
<dbReference type="GO" id="GO:0016301">
    <property type="term" value="F:kinase activity"/>
    <property type="evidence" value="ECO:0007669"/>
    <property type="project" value="UniProtKB-KW"/>
</dbReference>